<dbReference type="EMBL" id="JBFTWV010000001">
    <property type="protein sequence ID" value="KAL2801225.1"/>
    <property type="molecule type" value="Genomic_DNA"/>
</dbReference>
<accession>A0ABR4GRW2</accession>
<evidence type="ECO:0000256" key="1">
    <source>
        <dbReference type="SAM" id="Phobius"/>
    </source>
</evidence>
<feature type="transmembrane region" description="Helical" evidence="1">
    <location>
        <begin position="35"/>
        <end position="54"/>
    </location>
</feature>
<gene>
    <name evidence="2" type="ORF">BJX66DRAFT_4844</name>
</gene>
<evidence type="ECO:0000313" key="3">
    <source>
        <dbReference type="Proteomes" id="UP001610563"/>
    </source>
</evidence>
<keyword evidence="3" id="KW-1185">Reference proteome</keyword>
<reference evidence="2 3" key="1">
    <citation type="submission" date="2024-07" db="EMBL/GenBank/DDBJ databases">
        <title>Section-level genome sequencing and comparative genomics of Aspergillus sections Usti and Cavernicolus.</title>
        <authorList>
            <consortium name="Lawrence Berkeley National Laboratory"/>
            <person name="Nybo J.L."/>
            <person name="Vesth T.C."/>
            <person name="Theobald S."/>
            <person name="Frisvad J.C."/>
            <person name="Larsen T.O."/>
            <person name="Kjaerboelling I."/>
            <person name="Rothschild-Mancinelli K."/>
            <person name="Lyhne E.K."/>
            <person name="Kogle M.E."/>
            <person name="Barry K."/>
            <person name="Clum A."/>
            <person name="Na H."/>
            <person name="Ledsgaard L."/>
            <person name="Lin J."/>
            <person name="Lipzen A."/>
            <person name="Kuo A."/>
            <person name="Riley R."/>
            <person name="Mondo S."/>
            <person name="Labutti K."/>
            <person name="Haridas S."/>
            <person name="Pangalinan J."/>
            <person name="Salamov A.A."/>
            <person name="Simmons B.A."/>
            <person name="Magnuson J.K."/>
            <person name="Chen J."/>
            <person name="Drula E."/>
            <person name="Henrissat B."/>
            <person name="Wiebenga A."/>
            <person name="Lubbers R.J."/>
            <person name="Gomes A.C."/>
            <person name="Makela M.R."/>
            <person name="Stajich J."/>
            <person name="Grigoriev I.V."/>
            <person name="Mortensen U.H."/>
            <person name="De Vries R.P."/>
            <person name="Baker S.E."/>
            <person name="Andersen M.R."/>
        </authorList>
    </citation>
    <scope>NUCLEOTIDE SEQUENCE [LARGE SCALE GENOMIC DNA]</scope>
    <source>
        <strain evidence="2 3">CBS 209.92</strain>
    </source>
</reference>
<proteinExistence type="predicted"/>
<comment type="caution">
    <text evidence="2">The sequence shown here is derived from an EMBL/GenBank/DDBJ whole genome shotgun (WGS) entry which is preliminary data.</text>
</comment>
<evidence type="ECO:0000313" key="2">
    <source>
        <dbReference type="EMBL" id="KAL2801225.1"/>
    </source>
</evidence>
<name>A0ABR4GRW2_9EURO</name>
<keyword evidence="1" id="KW-0472">Membrane</keyword>
<keyword evidence="1" id="KW-0812">Transmembrane</keyword>
<feature type="transmembrane region" description="Helical" evidence="1">
    <location>
        <begin position="6"/>
        <end position="23"/>
    </location>
</feature>
<sequence length="127" mass="14482">MAHCLWVDICYIFLFFVCSPSVISLTSSVQSQTGIYLTYSPMVSSSILLFYFLMTDLNSPTHVIFWRLAETDDDLEDLALCRSGAGIRWMICHLLNGAICVFPFCFFLFLLFSQMLTALLCMFVATR</sequence>
<organism evidence="2 3">
    <name type="scientific">Aspergillus keveii</name>
    <dbReference type="NCBI Taxonomy" id="714993"/>
    <lineage>
        <taxon>Eukaryota</taxon>
        <taxon>Fungi</taxon>
        <taxon>Dikarya</taxon>
        <taxon>Ascomycota</taxon>
        <taxon>Pezizomycotina</taxon>
        <taxon>Eurotiomycetes</taxon>
        <taxon>Eurotiomycetidae</taxon>
        <taxon>Eurotiales</taxon>
        <taxon>Aspergillaceae</taxon>
        <taxon>Aspergillus</taxon>
        <taxon>Aspergillus subgen. Nidulantes</taxon>
    </lineage>
</organism>
<dbReference type="Proteomes" id="UP001610563">
    <property type="component" value="Unassembled WGS sequence"/>
</dbReference>
<feature type="transmembrane region" description="Helical" evidence="1">
    <location>
        <begin position="101"/>
        <end position="125"/>
    </location>
</feature>
<protein>
    <submittedName>
        <fullName evidence="2">Uncharacterized protein</fullName>
    </submittedName>
</protein>
<keyword evidence="1" id="KW-1133">Transmembrane helix</keyword>